<evidence type="ECO:0000259" key="2">
    <source>
        <dbReference type="PROSITE" id="PS50278"/>
    </source>
</evidence>
<dbReference type="OrthoDB" id="6370328at2759"/>
<gene>
    <name evidence="3" type="ORF">HCN44_005131</name>
</gene>
<dbReference type="InterPro" id="IPR029034">
    <property type="entry name" value="Cystine-knot_cytokine"/>
</dbReference>
<dbReference type="PANTHER" id="PTHR21719">
    <property type="entry name" value="FI06402P-RELATED"/>
    <property type="match status" value="1"/>
</dbReference>
<dbReference type="EMBL" id="JACMRX010000003">
    <property type="protein sequence ID" value="KAF7992787.1"/>
    <property type="molecule type" value="Genomic_DNA"/>
</dbReference>
<dbReference type="SMART" id="SM00141">
    <property type="entry name" value="PDGF"/>
    <property type="match status" value="1"/>
</dbReference>
<organism evidence="3 4">
    <name type="scientific">Aphidius gifuensis</name>
    <name type="common">Parasitoid wasp</name>
    <dbReference type="NCBI Taxonomy" id="684658"/>
    <lineage>
        <taxon>Eukaryota</taxon>
        <taxon>Metazoa</taxon>
        <taxon>Ecdysozoa</taxon>
        <taxon>Arthropoda</taxon>
        <taxon>Hexapoda</taxon>
        <taxon>Insecta</taxon>
        <taxon>Pterygota</taxon>
        <taxon>Neoptera</taxon>
        <taxon>Endopterygota</taxon>
        <taxon>Hymenoptera</taxon>
        <taxon>Apocrita</taxon>
        <taxon>Ichneumonoidea</taxon>
        <taxon>Braconidae</taxon>
        <taxon>Aphidiinae</taxon>
        <taxon>Aphidius</taxon>
    </lineage>
</organism>
<dbReference type="Proteomes" id="UP000639338">
    <property type="component" value="Unassembled WGS sequence"/>
</dbReference>
<dbReference type="PROSITE" id="PS50278">
    <property type="entry name" value="PDGF_2"/>
    <property type="match status" value="1"/>
</dbReference>
<comment type="caution">
    <text evidence="3">The sequence shown here is derived from an EMBL/GenBank/DDBJ whole genome shotgun (WGS) entry which is preliminary data.</text>
</comment>
<dbReference type="Gene3D" id="2.10.90.10">
    <property type="entry name" value="Cystine-knot cytokines"/>
    <property type="match status" value="1"/>
</dbReference>
<feature type="domain" description="Platelet-derived growth factor (PDGF) family profile" evidence="2">
    <location>
        <begin position="77"/>
        <end position="163"/>
    </location>
</feature>
<dbReference type="SUPFAM" id="SSF57501">
    <property type="entry name" value="Cystine-knot cytokines"/>
    <property type="match status" value="1"/>
</dbReference>
<evidence type="ECO:0000313" key="4">
    <source>
        <dbReference type="Proteomes" id="UP000639338"/>
    </source>
</evidence>
<keyword evidence="1" id="KW-0339">Growth factor</keyword>
<dbReference type="PANTHER" id="PTHR21719:SF1">
    <property type="entry name" value="FI06402P-RELATED"/>
    <property type="match status" value="1"/>
</dbReference>
<keyword evidence="4" id="KW-1185">Reference proteome</keyword>
<dbReference type="AlphaFoldDB" id="A0A834XUL7"/>
<name>A0A834XUL7_APHGI</name>
<dbReference type="GO" id="GO:0035099">
    <property type="term" value="P:hemocyte migration"/>
    <property type="evidence" value="ECO:0007669"/>
    <property type="project" value="TreeGrafter"/>
</dbReference>
<accession>A0A834XUL7</accession>
<comment type="similarity">
    <text evidence="1">Belongs to the PDGF/VEGF growth factor family.</text>
</comment>
<dbReference type="GO" id="GO:0008083">
    <property type="term" value="F:growth factor activity"/>
    <property type="evidence" value="ECO:0007669"/>
    <property type="project" value="UniProtKB-KW"/>
</dbReference>
<evidence type="ECO:0000256" key="1">
    <source>
        <dbReference type="RuleBase" id="RU003818"/>
    </source>
</evidence>
<dbReference type="InterPro" id="IPR000072">
    <property type="entry name" value="PDGF/VEGF_dom"/>
</dbReference>
<dbReference type="GO" id="GO:0016020">
    <property type="term" value="C:membrane"/>
    <property type="evidence" value="ECO:0007669"/>
    <property type="project" value="InterPro"/>
</dbReference>
<sequence>MKIIEKLNATVTPAMLMTPKTIRKPTTKKANITSVYRASFNKFKTKDGKLSQSQQNGADYNDVILQNIRKLSREGNCRWPKARVIPVRNVYPNPSTTYSPHCVILHKCSDDTGCCNNEQLTCAPIRSHPVEFYFYTDRIGRERSVEKLIFYNDTDCECKNKYTSLNGNEESHENNDNQQQITLQPQNITKLPKKKPCKCPSKFSAVIENGDCQCQCPKNNTICADLSIGRGYFSQDDKLCIQSETCALPNCTFGGYIKHQDRCPTRKDKFGSIANVSIKNFPKNSSNLNISKLKN</sequence>
<protein>
    <recommendedName>
        <fullName evidence="2">Platelet-derived growth factor (PDGF) family profile domain-containing protein</fullName>
    </recommendedName>
</protein>
<dbReference type="Pfam" id="PF00341">
    <property type="entry name" value="PDGF"/>
    <property type="match status" value="1"/>
</dbReference>
<reference evidence="3 4" key="1">
    <citation type="submission" date="2020-08" db="EMBL/GenBank/DDBJ databases">
        <title>Aphidius gifuensis genome sequencing and assembly.</title>
        <authorList>
            <person name="Du Z."/>
        </authorList>
    </citation>
    <scope>NUCLEOTIDE SEQUENCE [LARGE SCALE GENOMIC DNA]</scope>
    <source>
        <strain evidence="3">YNYX2018</strain>
        <tissue evidence="3">Adults</tissue>
    </source>
</reference>
<proteinExistence type="inferred from homology"/>
<evidence type="ECO:0000313" key="3">
    <source>
        <dbReference type="EMBL" id="KAF7992787.1"/>
    </source>
</evidence>